<keyword evidence="6" id="KW-1185">Reference proteome</keyword>
<dbReference type="SUPFAM" id="SSF55797">
    <property type="entry name" value="PR-1-like"/>
    <property type="match status" value="1"/>
</dbReference>
<feature type="compositionally biased region" description="Low complexity" evidence="1">
    <location>
        <begin position="408"/>
        <end position="424"/>
    </location>
</feature>
<accession>A0ABN6SH68</accession>
<feature type="region of interest" description="Disordered" evidence="1">
    <location>
        <begin position="362"/>
        <end position="427"/>
    </location>
</feature>
<dbReference type="Pfam" id="PF00188">
    <property type="entry name" value="CAP"/>
    <property type="match status" value="1"/>
</dbReference>
<dbReference type="EMBL" id="AP026800">
    <property type="protein sequence ID" value="BDR54573.1"/>
    <property type="molecule type" value="Genomic_DNA"/>
</dbReference>
<protein>
    <recommendedName>
        <fullName evidence="4">SCP domain-containing protein</fullName>
    </recommendedName>
</protein>
<dbReference type="Gene3D" id="3.40.33.10">
    <property type="entry name" value="CAP"/>
    <property type="match status" value="1"/>
</dbReference>
<feature type="signal peptide" evidence="3">
    <location>
        <begin position="1"/>
        <end position="45"/>
    </location>
</feature>
<reference evidence="5 6" key="1">
    <citation type="journal article" date="2023" name="Microbiol. Spectr.">
        <title>Symbiosis of Carpenter Bees with Uncharacterized Lactic Acid Bacteria Showing NAD Auxotrophy.</title>
        <authorList>
            <person name="Kawasaki S."/>
            <person name="Ozawa K."/>
            <person name="Mori T."/>
            <person name="Yamamoto A."/>
            <person name="Ito M."/>
            <person name="Ohkuma M."/>
            <person name="Sakamoto M."/>
            <person name="Matsutani M."/>
        </authorList>
    </citation>
    <scope>NUCLEOTIDE SEQUENCE [LARGE SCALE GENOMIC DNA]</scope>
    <source>
        <strain evidence="5 6">KimH</strain>
    </source>
</reference>
<sequence>MNYKSQRSAAKHADGRNWSVRFIKLGLTSAVAGATLIGCVSPALAADATPSSDLQAQVDTASKVLEAAKATLKQKQDASTKTAEYQAQGSAGYFKYVGATGAYSVLTDSAVNGKLASSIKLGQADDATSMANMKATLTYLQKCNELRKAEGKGELKVSDTLMAMAQADTDWAAIGTNWPNGEVDHPRQFEVAENLSWSYPDPFTGWYDEEKVDLQNGGTNHGHYDNIVNGSYDITGFAQRTNSPNTYGGNTHGQTFYFSSMTEDELPTAAGFKRSSNKTPQATVSNARFMLSTNENSSSAHTYSAMATKGVWAGSRIKPISDYFADVTAYETWLTNPQADIATAQQAVDAAQKSYNDLAAQAGIMPGTDGKGSVNPADPNATAPAEGNSSAAAPVDPSTGTGPRASDPSTLSNNTASPSASTADPARRQLAKTGSNVLGVGALALGLFLIAAGAFTLRRQAR</sequence>
<keyword evidence="2" id="KW-0812">Transmembrane</keyword>
<name>A0ABN6SH68_9BIFI</name>
<dbReference type="Proteomes" id="UP001321748">
    <property type="component" value="Chromosome"/>
</dbReference>
<feature type="chain" id="PRO_5045791306" description="SCP domain-containing protein" evidence="3">
    <location>
        <begin position="46"/>
        <end position="462"/>
    </location>
</feature>
<keyword evidence="2" id="KW-0472">Membrane</keyword>
<dbReference type="InterPro" id="IPR014044">
    <property type="entry name" value="CAP_dom"/>
</dbReference>
<dbReference type="RefSeq" id="WP_317643566.1">
    <property type="nucleotide sequence ID" value="NZ_AP026800.1"/>
</dbReference>
<keyword evidence="2" id="KW-1133">Transmembrane helix</keyword>
<gene>
    <name evidence="5" type="ORF">KIMH_06840</name>
</gene>
<evidence type="ECO:0000256" key="3">
    <source>
        <dbReference type="SAM" id="SignalP"/>
    </source>
</evidence>
<proteinExistence type="predicted"/>
<dbReference type="InterPro" id="IPR035940">
    <property type="entry name" value="CAP_sf"/>
</dbReference>
<feature type="transmembrane region" description="Helical" evidence="2">
    <location>
        <begin position="437"/>
        <end position="457"/>
    </location>
</feature>
<evidence type="ECO:0000313" key="6">
    <source>
        <dbReference type="Proteomes" id="UP001321748"/>
    </source>
</evidence>
<evidence type="ECO:0000313" key="5">
    <source>
        <dbReference type="EMBL" id="BDR54573.1"/>
    </source>
</evidence>
<evidence type="ECO:0000259" key="4">
    <source>
        <dbReference type="Pfam" id="PF00188"/>
    </source>
</evidence>
<evidence type="ECO:0000256" key="1">
    <source>
        <dbReference type="SAM" id="MobiDB-lite"/>
    </source>
</evidence>
<organism evidence="5 6">
    <name type="scientific">Bombiscardovia apis</name>
    <dbReference type="NCBI Taxonomy" id="2932182"/>
    <lineage>
        <taxon>Bacteria</taxon>
        <taxon>Bacillati</taxon>
        <taxon>Actinomycetota</taxon>
        <taxon>Actinomycetes</taxon>
        <taxon>Bifidobacteriales</taxon>
        <taxon>Bifidobacteriaceae</taxon>
        <taxon>Bombiscardovia</taxon>
    </lineage>
</organism>
<feature type="domain" description="SCP" evidence="4">
    <location>
        <begin position="141"/>
        <end position="252"/>
    </location>
</feature>
<keyword evidence="3" id="KW-0732">Signal</keyword>
<evidence type="ECO:0000256" key="2">
    <source>
        <dbReference type="SAM" id="Phobius"/>
    </source>
</evidence>